<gene>
    <name evidence="1" type="ORF">QAD02_023482</name>
</gene>
<organism evidence="1 2">
    <name type="scientific">Eretmocerus hayati</name>
    <dbReference type="NCBI Taxonomy" id="131215"/>
    <lineage>
        <taxon>Eukaryota</taxon>
        <taxon>Metazoa</taxon>
        <taxon>Ecdysozoa</taxon>
        <taxon>Arthropoda</taxon>
        <taxon>Hexapoda</taxon>
        <taxon>Insecta</taxon>
        <taxon>Pterygota</taxon>
        <taxon>Neoptera</taxon>
        <taxon>Endopterygota</taxon>
        <taxon>Hymenoptera</taxon>
        <taxon>Apocrita</taxon>
        <taxon>Proctotrupomorpha</taxon>
        <taxon>Chalcidoidea</taxon>
        <taxon>Aphelinidae</taxon>
        <taxon>Aphelininae</taxon>
        <taxon>Eretmocerus</taxon>
    </lineage>
</organism>
<reference evidence="1" key="1">
    <citation type="submission" date="2023-04" db="EMBL/GenBank/DDBJ databases">
        <title>A chromosome-level genome assembly of the parasitoid wasp Eretmocerus hayati.</title>
        <authorList>
            <person name="Zhong Y."/>
            <person name="Liu S."/>
            <person name="Liu Y."/>
        </authorList>
    </citation>
    <scope>NUCLEOTIDE SEQUENCE</scope>
    <source>
        <strain evidence="1">ZJU_SS_LIU_2023</strain>
    </source>
</reference>
<dbReference type="EMBL" id="CM056741">
    <property type="protein sequence ID" value="KAJ8687688.1"/>
    <property type="molecule type" value="Genomic_DNA"/>
</dbReference>
<name>A0ACC2PXL5_9HYME</name>
<sequence length="508" mass="56967">MSDPDDKKPTISQWFREREVFVTGGTGFMGKVLVAKLLLSCPDIRAIHILIREKKGVTPKTRLTSLLQQAPFRQLREKYPERLKKLVVVSGDTTRDGLGIKEEDAEILKKNVTVIVNMAANVRFDLPLKTAVNINTKSAFNVIAFAKQCKQVESFVHVSTAYCHCEEPVLEERYYPSGESAEEIMQIVNEIPDAKLEILTPKILGSQPNTYAFTKGLSEDLVYKSGLPAGIARPSIVIGSYKEPDYGWVDNTNGPTGLMIGAGKGVIRSMLCDGSHRLDVIPCDMAVNATIALVCNVGLQKPQTPIFVNLTESGENPITWEYAIETGKKHIIANPFSGPLWYPGGGITSSRILHGLAVLFLHILPAYTLDIFIMLTGNKPFLVRVQAKVAYGLSLVQYYTTKTWYFRNDGLKALRESLSPEDKRTFFMDIREIVWDDYMLSYILATRKYCLKEDPLTLPKARRVFAYLYVLDIAVKVIFAMLFVWFIYSWCVPQKATIGATPEPSFLI</sequence>
<proteinExistence type="predicted"/>
<comment type="caution">
    <text evidence="1">The sequence shown here is derived from an EMBL/GenBank/DDBJ whole genome shotgun (WGS) entry which is preliminary data.</text>
</comment>
<protein>
    <submittedName>
        <fullName evidence="1">Uncharacterized protein</fullName>
    </submittedName>
</protein>
<keyword evidence="2" id="KW-1185">Reference proteome</keyword>
<dbReference type="Proteomes" id="UP001239111">
    <property type="component" value="Chromosome 1"/>
</dbReference>
<evidence type="ECO:0000313" key="1">
    <source>
        <dbReference type="EMBL" id="KAJ8687688.1"/>
    </source>
</evidence>
<accession>A0ACC2PXL5</accession>
<evidence type="ECO:0000313" key="2">
    <source>
        <dbReference type="Proteomes" id="UP001239111"/>
    </source>
</evidence>